<dbReference type="Pfam" id="PF00534">
    <property type="entry name" value="Glycos_transf_1"/>
    <property type="match status" value="1"/>
</dbReference>
<dbReference type="GO" id="GO:1901135">
    <property type="term" value="P:carbohydrate derivative metabolic process"/>
    <property type="evidence" value="ECO:0007669"/>
    <property type="project" value="UniProtKB-ARBA"/>
</dbReference>
<reference evidence="4" key="1">
    <citation type="submission" date="2018-08" db="EMBL/GenBank/DDBJ databases">
        <authorList>
            <person name="Zhang J."/>
            <person name="Du Z.-J."/>
        </authorList>
    </citation>
    <scope>NUCLEOTIDE SEQUENCE [LARGE SCALE GENOMIC DNA]</scope>
    <source>
        <strain evidence="4">KCTC 52655</strain>
    </source>
</reference>
<dbReference type="Gene3D" id="3.40.50.2000">
    <property type="entry name" value="Glycogen Phosphorylase B"/>
    <property type="match status" value="2"/>
</dbReference>
<dbReference type="InterPro" id="IPR028098">
    <property type="entry name" value="Glyco_trans_4-like_N"/>
</dbReference>
<dbReference type="RefSeq" id="WP_115591484.1">
    <property type="nucleotide sequence ID" value="NZ_QRHA01000001.1"/>
</dbReference>
<protein>
    <submittedName>
        <fullName evidence="3">Glycosyltransferase family 1 protein</fullName>
    </submittedName>
</protein>
<proteinExistence type="predicted"/>
<feature type="domain" description="Glycosyl transferase family 1" evidence="1">
    <location>
        <begin position="177"/>
        <end position="341"/>
    </location>
</feature>
<keyword evidence="4" id="KW-1185">Reference proteome</keyword>
<dbReference type="OrthoDB" id="258796at2"/>
<evidence type="ECO:0000259" key="1">
    <source>
        <dbReference type="Pfam" id="PF00534"/>
    </source>
</evidence>
<dbReference type="Pfam" id="PF13439">
    <property type="entry name" value="Glyco_transf_4"/>
    <property type="match status" value="1"/>
</dbReference>
<dbReference type="PANTHER" id="PTHR12526:SF630">
    <property type="entry name" value="GLYCOSYLTRANSFERASE"/>
    <property type="match status" value="1"/>
</dbReference>
<dbReference type="AlphaFoldDB" id="A0A3D8MFB4"/>
<evidence type="ECO:0000313" key="4">
    <source>
        <dbReference type="Proteomes" id="UP000256561"/>
    </source>
</evidence>
<name>A0A3D8MFB4_9ALTE</name>
<sequence>MKNVFFAHSVNVIGGAERVTLSVMEGVKTHYRCIMLAPDGGELGLKAQQSGAVFEPVSCGQAEILHPVRTLRQFAQYARLIRKYSPEIVHTGDLLAFRSLQPICKLLKIPMVCHVHFPYDKGFMKWAFDRTSPVASFIYCSEELKSNLSPFLSQLVPAARHTVIHNGINTEDFSPGKPRSEDQPLNVGIIGNLQKRKGHEDFLNMARIIVQKGLQVRFHIIGGDILEQPREPLLKAMAIKLNIDQYVVFHGQVSDVRSLLADQDIIVCASHEEAFPITILEAMACAKAIVTTNVNGIPEALNKHTGILVPPHSPAELAEGVITLIEQPALRANIAQNARERVVENFDQSLFIKQILNLYESTLVPAGICHDA</sequence>
<feature type="domain" description="Glycosyltransferase subfamily 4-like N-terminal" evidence="2">
    <location>
        <begin position="13"/>
        <end position="171"/>
    </location>
</feature>
<evidence type="ECO:0000259" key="2">
    <source>
        <dbReference type="Pfam" id="PF13439"/>
    </source>
</evidence>
<comment type="caution">
    <text evidence="3">The sequence shown here is derived from an EMBL/GenBank/DDBJ whole genome shotgun (WGS) entry which is preliminary data.</text>
</comment>
<organism evidence="3 4">
    <name type="scientific">Alteromonas aestuariivivens</name>
    <dbReference type="NCBI Taxonomy" id="1938339"/>
    <lineage>
        <taxon>Bacteria</taxon>
        <taxon>Pseudomonadati</taxon>
        <taxon>Pseudomonadota</taxon>
        <taxon>Gammaproteobacteria</taxon>
        <taxon>Alteromonadales</taxon>
        <taxon>Alteromonadaceae</taxon>
        <taxon>Alteromonas/Salinimonas group</taxon>
        <taxon>Alteromonas</taxon>
    </lineage>
</organism>
<dbReference type="InterPro" id="IPR001296">
    <property type="entry name" value="Glyco_trans_1"/>
</dbReference>
<gene>
    <name evidence="3" type="ORF">DXV75_01665</name>
</gene>
<dbReference type="Proteomes" id="UP000256561">
    <property type="component" value="Unassembled WGS sequence"/>
</dbReference>
<dbReference type="GO" id="GO:0016757">
    <property type="term" value="F:glycosyltransferase activity"/>
    <property type="evidence" value="ECO:0007669"/>
    <property type="project" value="InterPro"/>
</dbReference>
<keyword evidence="3" id="KW-0808">Transferase</keyword>
<dbReference type="SUPFAM" id="SSF53756">
    <property type="entry name" value="UDP-Glycosyltransferase/glycogen phosphorylase"/>
    <property type="match status" value="1"/>
</dbReference>
<dbReference type="PANTHER" id="PTHR12526">
    <property type="entry name" value="GLYCOSYLTRANSFERASE"/>
    <property type="match status" value="1"/>
</dbReference>
<accession>A0A3D8MFB4</accession>
<dbReference type="EMBL" id="QRHA01000001">
    <property type="protein sequence ID" value="RDV29194.1"/>
    <property type="molecule type" value="Genomic_DNA"/>
</dbReference>
<evidence type="ECO:0000313" key="3">
    <source>
        <dbReference type="EMBL" id="RDV29194.1"/>
    </source>
</evidence>